<evidence type="ECO:0000313" key="1">
    <source>
        <dbReference type="EMBL" id="QND57398.1"/>
    </source>
</evidence>
<dbReference type="Proteomes" id="UP000515465">
    <property type="component" value="Chromosome"/>
</dbReference>
<dbReference type="AlphaFoldDB" id="A0A7G6SSB6"/>
<organism evidence="1 2">
    <name type="scientific">Mesorhizobium huakuii</name>
    <dbReference type="NCBI Taxonomy" id="28104"/>
    <lineage>
        <taxon>Bacteria</taxon>
        <taxon>Pseudomonadati</taxon>
        <taxon>Pseudomonadota</taxon>
        <taxon>Alphaproteobacteria</taxon>
        <taxon>Hyphomicrobiales</taxon>
        <taxon>Phyllobacteriaceae</taxon>
        <taxon>Mesorhizobium</taxon>
    </lineage>
</organism>
<dbReference type="RefSeq" id="WP_183464223.1">
    <property type="nucleotide sequence ID" value="NZ_CP050296.1"/>
</dbReference>
<sequence>MIDAVGIGLIGGFCVGVLCGRSAWVARKDKAELEQPSTYELKRNVEEAEGRYLEVLRREMANILMVSNPDTMLTAYDKAWRYQREIVAADPERRNADLHSITQKFKYYREFELLGTRHFVPYEAAMFSFSEDEVADRYVEISKMLILRRTIFGGEKTNQVFDDQEYEVLSKSVRAQKDRAFRAKIEHAMARFYAFSSGYDQSPGATNAPRPEFDMGDVSVFRLRSASFTPENENGIVFKLTGEYAVYTTFHDHERCRTYQSYYRSNASFGERQALEMR</sequence>
<protein>
    <submittedName>
        <fullName evidence="1">Uncharacterized protein</fullName>
    </submittedName>
</protein>
<gene>
    <name evidence="1" type="ORF">HB778_12810</name>
</gene>
<name>A0A7G6SSB6_9HYPH</name>
<evidence type="ECO:0000313" key="2">
    <source>
        <dbReference type="Proteomes" id="UP000515465"/>
    </source>
</evidence>
<accession>A0A7G6SSB6</accession>
<proteinExistence type="predicted"/>
<reference evidence="2" key="1">
    <citation type="journal article" date="2020" name="Mol. Plant Microbe">
        <title>Rhizobial microsymbionts of the narrowly endemic Oxytropis species growing in Kamchatka are characterized by significant genetic diversity and possess a set of genes that are associated with T3SS and T6SS secretion systems and can affect the development of symbiosis.</title>
        <authorList>
            <person name="Safronova V."/>
            <person name="Guro P."/>
            <person name="Sazanova A."/>
            <person name="Kuznetsova I."/>
            <person name="Belimov A."/>
            <person name="Yakubov V."/>
            <person name="Chirak E."/>
            <person name="Afonin A."/>
            <person name="Gogolev Y."/>
            <person name="Andronov E."/>
            <person name="Tikhonovich I."/>
        </authorList>
    </citation>
    <scope>NUCLEOTIDE SEQUENCE [LARGE SCALE GENOMIC DNA]</scope>
    <source>
        <strain evidence="2">583</strain>
    </source>
</reference>
<dbReference type="EMBL" id="CP050296">
    <property type="protein sequence ID" value="QND57398.1"/>
    <property type="molecule type" value="Genomic_DNA"/>
</dbReference>